<dbReference type="EMBL" id="CP157483">
    <property type="protein sequence ID" value="XBO45432.1"/>
    <property type="molecule type" value="Genomic_DNA"/>
</dbReference>
<evidence type="ECO:0000256" key="5">
    <source>
        <dbReference type="ARBA" id="ARBA00023136"/>
    </source>
</evidence>
<evidence type="ECO:0000256" key="2">
    <source>
        <dbReference type="ARBA" id="ARBA00022475"/>
    </source>
</evidence>
<evidence type="ECO:0000256" key="4">
    <source>
        <dbReference type="ARBA" id="ARBA00022989"/>
    </source>
</evidence>
<feature type="transmembrane region" description="Helical" evidence="6">
    <location>
        <begin position="190"/>
        <end position="207"/>
    </location>
</feature>
<keyword evidence="4 6" id="KW-1133">Transmembrane helix</keyword>
<evidence type="ECO:0000256" key="3">
    <source>
        <dbReference type="ARBA" id="ARBA00022692"/>
    </source>
</evidence>
<proteinExistence type="predicted"/>
<sequence>MPSAATLGAFAVAATALILLPGPAMLFLISRGIGHGSRRLAVASMAGIETATALMVVATAFGLSAVISSSVLAFSVVKYAGAAYLLWLAVRELRSKGHFALQRVPVTTSRRAFGDAFLVGISNPKTAVFFVAFFPQFLHRGSGPIWSQVLVLGAVFVVIGAVFDSVYALSAGSIGRWLGRHPRAVERQKYVSGSIFLVMGGAAALTGQPSST</sequence>
<evidence type="ECO:0000256" key="1">
    <source>
        <dbReference type="ARBA" id="ARBA00004651"/>
    </source>
</evidence>
<dbReference type="PANTHER" id="PTHR30086:SF20">
    <property type="entry name" value="ARGININE EXPORTER PROTEIN ARGO-RELATED"/>
    <property type="match status" value="1"/>
</dbReference>
<keyword evidence="2" id="KW-1003">Cell membrane</keyword>
<dbReference type="PANTHER" id="PTHR30086">
    <property type="entry name" value="ARGININE EXPORTER PROTEIN ARGO"/>
    <property type="match status" value="1"/>
</dbReference>
<feature type="transmembrane region" description="Helical" evidence="6">
    <location>
        <begin position="6"/>
        <end position="28"/>
    </location>
</feature>
<dbReference type="Pfam" id="PF01810">
    <property type="entry name" value="LysE"/>
    <property type="match status" value="1"/>
</dbReference>
<keyword evidence="3 6" id="KW-0812">Transmembrane</keyword>
<protein>
    <submittedName>
        <fullName evidence="7">LysE family translocator</fullName>
    </submittedName>
</protein>
<dbReference type="RefSeq" id="WP_406832933.1">
    <property type="nucleotide sequence ID" value="NZ_CP157483.1"/>
</dbReference>
<dbReference type="GO" id="GO:0005886">
    <property type="term" value="C:plasma membrane"/>
    <property type="evidence" value="ECO:0007669"/>
    <property type="project" value="UniProtKB-SubCell"/>
</dbReference>
<organism evidence="7">
    <name type="scientific">Pedococcus sp. KACC 23699</name>
    <dbReference type="NCBI Taxonomy" id="3149228"/>
    <lineage>
        <taxon>Bacteria</taxon>
        <taxon>Bacillati</taxon>
        <taxon>Actinomycetota</taxon>
        <taxon>Actinomycetes</taxon>
        <taxon>Micrococcales</taxon>
        <taxon>Intrasporangiaceae</taxon>
        <taxon>Pedococcus</taxon>
    </lineage>
</organism>
<dbReference type="AlphaFoldDB" id="A0AAU7JYP7"/>
<feature type="transmembrane region" description="Helical" evidence="6">
    <location>
        <begin position="145"/>
        <end position="169"/>
    </location>
</feature>
<keyword evidence="5 6" id="KW-0472">Membrane</keyword>
<dbReference type="InterPro" id="IPR001123">
    <property type="entry name" value="LeuE-type"/>
</dbReference>
<dbReference type="PIRSF" id="PIRSF006324">
    <property type="entry name" value="LeuE"/>
    <property type="match status" value="1"/>
</dbReference>
<reference evidence="7" key="1">
    <citation type="submission" date="2024-05" db="EMBL/GenBank/DDBJ databases">
        <authorList>
            <person name="Kim S."/>
            <person name="Heo J."/>
            <person name="Choi H."/>
            <person name="Choi Y."/>
            <person name="Kwon S.-W."/>
            <person name="Kim Y."/>
        </authorList>
    </citation>
    <scope>NUCLEOTIDE SEQUENCE</scope>
    <source>
        <strain evidence="7">KACC 23699</strain>
    </source>
</reference>
<feature type="transmembrane region" description="Helical" evidence="6">
    <location>
        <begin position="40"/>
        <end position="65"/>
    </location>
</feature>
<gene>
    <name evidence="7" type="ORF">ABEG17_08900</name>
</gene>
<feature type="transmembrane region" description="Helical" evidence="6">
    <location>
        <begin position="111"/>
        <end position="133"/>
    </location>
</feature>
<dbReference type="GO" id="GO:0015171">
    <property type="term" value="F:amino acid transmembrane transporter activity"/>
    <property type="evidence" value="ECO:0007669"/>
    <property type="project" value="TreeGrafter"/>
</dbReference>
<feature type="transmembrane region" description="Helical" evidence="6">
    <location>
        <begin position="71"/>
        <end position="90"/>
    </location>
</feature>
<evidence type="ECO:0000313" key="7">
    <source>
        <dbReference type="EMBL" id="XBO45432.1"/>
    </source>
</evidence>
<evidence type="ECO:0000256" key="6">
    <source>
        <dbReference type="SAM" id="Phobius"/>
    </source>
</evidence>
<comment type="subcellular location">
    <subcellularLocation>
        <location evidence="1">Cell membrane</location>
        <topology evidence="1">Multi-pass membrane protein</topology>
    </subcellularLocation>
</comment>
<accession>A0AAU7JYP7</accession>
<name>A0AAU7JYP7_9MICO</name>